<dbReference type="GO" id="GO:0005634">
    <property type="term" value="C:nucleus"/>
    <property type="evidence" value="ECO:0007669"/>
    <property type="project" value="TreeGrafter"/>
</dbReference>
<protein>
    <submittedName>
        <fullName evidence="10">Lipopolysaccharide-induced tumor necrosis factor-alpha factor-like isoform X2</fullName>
    </submittedName>
</protein>
<keyword evidence="5" id="KW-0479">Metal-binding</keyword>
<keyword evidence="6" id="KW-0862">Zinc</keyword>
<evidence type="ECO:0000256" key="6">
    <source>
        <dbReference type="ARBA" id="ARBA00022833"/>
    </source>
</evidence>
<dbReference type="SMART" id="SM00714">
    <property type="entry name" value="LITAF"/>
    <property type="match status" value="1"/>
</dbReference>
<dbReference type="GO" id="GO:0098560">
    <property type="term" value="C:cytoplasmic side of late endosome membrane"/>
    <property type="evidence" value="ECO:0007669"/>
    <property type="project" value="TreeGrafter"/>
</dbReference>
<feature type="transmembrane region" description="Helical" evidence="8">
    <location>
        <begin position="37"/>
        <end position="62"/>
    </location>
</feature>
<dbReference type="OrthoDB" id="6512870at2759"/>
<evidence type="ECO:0000259" key="9">
    <source>
        <dbReference type="PROSITE" id="PS51837"/>
    </source>
</evidence>
<dbReference type="PANTHER" id="PTHR23292">
    <property type="entry name" value="LIPOPOLYSACCHARIDE-INDUCED TUMOR NECROSIS FACTOR-ALPHA FACTOR"/>
    <property type="match status" value="1"/>
</dbReference>
<evidence type="ECO:0000256" key="2">
    <source>
        <dbReference type="ARBA" id="ARBA00004481"/>
    </source>
</evidence>
<comment type="caution">
    <text evidence="10">The sequence shown here is derived from an EMBL/GenBank/DDBJ whole genome shotgun (WGS) entry which is preliminary data.</text>
</comment>
<evidence type="ECO:0000256" key="4">
    <source>
        <dbReference type="ARBA" id="ARBA00005975"/>
    </source>
</evidence>
<proteinExistence type="inferred from homology"/>
<evidence type="ECO:0000313" key="11">
    <source>
        <dbReference type="Proteomes" id="UP000285301"/>
    </source>
</evidence>
<organism evidence="10 11">
    <name type="scientific">Dinothrombium tinctorium</name>
    <dbReference type="NCBI Taxonomy" id="1965070"/>
    <lineage>
        <taxon>Eukaryota</taxon>
        <taxon>Metazoa</taxon>
        <taxon>Ecdysozoa</taxon>
        <taxon>Arthropoda</taxon>
        <taxon>Chelicerata</taxon>
        <taxon>Arachnida</taxon>
        <taxon>Acari</taxon>
        <taxon>Acariformes</taxon>
        <taxon>Trombidiformes</taxon>
        <taxon>Prostigmata</taxon>
        <taxon>Anystina</taxon>
        <taxon>Parasitengona</taxon>
        <taxon>Trombidioidea</taxon>
        <taxon>Trombidiidae</taxon>
        <taxon>Dinothrombium</taxon>
    </lineage>
</organism>
<name>A0A3S3PM60_9ACAR</name>
<keyword evidence="8" id="KW-0812">Transmembrane</keyword>
<dbReference type="Proteomes" id="UP000285301">
    <property type="component" value="Unassembled WGS sequence"/>
</dbReference>
<dbReference type="GO" id="GO:0008270">
    <property type="term" value="F:zinc ion binding"/>
    <property type="evidence" value="ECO:0007669"/>
    <property type="project" value="TreeGrafter"/>
</dbReference>
<dbReference type="InterPro" id="IPR037519">
    <property type="entry name" value="LITAF_fam"/>
</dbReference>
<reference evidence="10 11" key="1">
    <citation type="journal article" date="2018" name="Gigascience">
        <title>Genomes of trombidid mites reveal novel predicted allergens and laterally-transferred genes associated with secondary metabolism.</title>
        <authorList>
            <person name="Dong X."/>
            <person name="Chaisiri K."/>
            <person name="Xia D."/>
            <person name="Armstrong S.D."/>
            <person name="Fang Y."/>
            <person name="Donnelly M.J."/>
            <person name="Kadowaki T."/>
            <person name="McGarry J.W."/>
            <person name="Darby A.C."/>
            <person name="Makepeace B.L."/>
        </authorList>
    </citation>
    <scope>NUCLEOTIDE SEQUENCE [LARGE SCALE GENOMIC DNA]</scope>
    <source>
        <strain evidence="10">UoL-WK</strain>
    </source>
</reference>
<dbReference type="Pfam" id="PF10601">
    <property type="entry name" value="zf-LITAF-like"/>
    <property type="match status" value="1"/>
</dbReference>
<dbReference type="EMBL" id="NCKU01001272">
    <property type="protein sequence ID" value="RWS12574.1"/>
    <property type="molecule type" value="Genomic_DNA"/>
</dbReference>
<evidence type="ECO:0000256" key="8">
    <source>
        <dbReference type="SAM" id="Phobius"/>
    </source>
</evidence>
<keyword evidence="11" id="KW-1185">Reference proteome</keyword>
<accession>A0A3S3PM60</accession>
<keyword evidence="8" id="KW-1133">Transmembrane helix</keyword>
<evidence type="ECO:0000313" key="10">
    <source>
        <dbReference type="EMBL" id="RWS12574.1"/>
    </source>
</evidence>
<gene>
    <name evidence="10" type="ORF">B4U79_08629</name>
</gene>
<keyword evidence="7 8" id="KW-0472">Membrane</keyword>
<comment type="similarity">
    <text evidence="4">Belongs to the CDIP1/LITAF family.</text>
</comment>
<dbReference type="STRING" id="1965070.A0A3S3PM60"/>
<dbReference type="AlphaFoldDB" id="A0A3S3PM60"/>
<sequence>MATAVLGGGNFTAVPTRTTCPSCHQEVTTVANHTSGLLTWLACAGLCLIGCVFGCCLIPFCIDECKDVEHRCPNCDSYIGVYKRIG</sequence>
<evidence type="ECO:0000256" key="1">
    <source>
        <dbReference type="ARBA" id="ARBA00004414"/>
    </source>
</evidence>
<evidence type="ECO:0000256" key="5">
    <source>
        <dbReference type="ARBA" id="ARBA00022723"/>
    </source>
</evidence>
<dbReference type="GO" id="GO:0098574">
    <property type="term" value="C:cytoplasmic side of lysosomal membrane"/>
    <property type="evidence" value="ECO:0007669"/>
    <property type="project" value="TreeGrafter"/>
</dbReference>
<evidence type="ECO:0000256" key="7">
    <source>
        <dbReference type="ARBA" id="ARBA00023136"/>
    </source>
</evidence>
<dbReference type="PANTHER" id="PTHR23292:SF6">
    <property type="entry name" value="FI16602P1-RELATED"/>
    <property type="match status" value="1"/>
</dbReference>
<dbReference type="InterPro" id="IPR006629">
    <property type="entry name" value="LITAF"/>
</dbReference>
<comment type="subcellular location">
    <subcellularLocation>
        <location evidence="2">Endosome membrane</location>
        <topology evidence="2">Peripheral membrane protein</topology>
    </subcellularLocation>
    <subcellularLocation>
        <location evidence="1">Late endosome membrane</location>
    </subcellularLocation>
    <subcellularLocation>
        <location evidence="3">Lysosome membrane</location>
        <topology evidence="3">Peripheral membrane protein</topology>
        <orientation evidence="3">Cytoplasmic side</orientation>
    </subcellularLocation>
</comment>
<feature type="domain" description="LITAF" evidence="9">
    <location>
        <begin position="1"/>
        <end position="84"/>
    </location>
</feature>
<dbReference type="PROSITE" id="PS51837">
    <property type="entry name" value="LITAF"/>
    <property type="match status" value="1"/>
</dbReference>
<evidence type="ECO:0000256" key="3">
    <source>
        <dbReference type="ARBA" id="ARBA00004630"/>
    </source>
</evidence>